<evidence type="ECO:0000256" key="9">
    <source>
        <dbReference type="SAM" id="MobiDB-lite"/>
    </source>
</evidence>
<dbReference type="Proteomes" id="UP001266305">
    <property type="component" value="Unassembled WGS sequence"/>
</dbReference>
<reference evidence="10 11" key="1">
    <citation type="submission" date="2023-05" db="EMBL/GenBank/DDBJ databases">
        <title>B98-5 Cell Line De Novo Hybrid Assembly: An Optical Mapping Approach.</title>
        <authorList>
            <person name="Kananen K."/>
            <person name="Auerbach J.A."/>
            <person name="Kautto E."/>
            <person name="Blachly J.S."/>
        </authorList>
    </citation>
    <scope>NUCLEOTIDE SEQUENCE [LARGE SCALE GENOMIC DNA]</scope>
    <source>
        <strain evidence="10">B95-8</strain>
        <tissue evidence="10">Cell line</tissue>
    </source>
</reference>
<sequence>MKQMRGRKGLHLLETQPGKVSNGSGLRDERITNLLVFGFLQSCSNHSFHGELEALGRELPQWEKPDEELQTDGNRSSHSHVGRIEAACSSTPLAKGLLLQTGAVPSRGWGVWWLTHFHIQPCNAGFQ</sequence>
<dbReference type="PANTHER" id="PTHR35447:SF1">
    <property type="entry name" value="BH3-INTERACTING DOMAIN DEATH AGONIST"/>
    <property type="match status" value="1"/>
</dbReference>
<feature type="region of interest" description="Disordered" evidence="9">
    <location>
        <begin position="1"/>
        <end position="25"/>
    </location>
</feature>
<dbReference type="Gene3D" id="1.10.437.10">
    <property type="entry name" value="Blc2-like"/>
    <property type="match status" value="1"/>
</dbReference>
<keyword evidence="5" id="KW-0053">Apoptosis</keyword>
<evidence type="ECO:0000313" key="10">
    <source>
        <dbReference type="EMBL" id="KAK2121741.1"/>
    </source>
</evidence>
<evidence type="ECO:0000256" key="8">
    <source>
        <dbReference type="ARBA" id="ARBA00023136"/>
    </source>
</evidence>
<keyword evidence="7" id="KW-0496">Mitochondrion</keyword>
<evidence type="ECO:0000256" key="5">
    <source>
        <dbReference type="ARBA" id="ARBA00022703"/>
    </source>
</evidence>
<evidence type="ECO:0000256" key="6">
    <source>
        <dbReference type="ARBA" id="ARBA00022787"/>
    </source>
</evidence>
<keyword evidence="11" id="KW-1185">Reference proteome</keyword>
<evidence type="ECO:0000256" key="2">
    <source>
        <dbReference type="ARBA" id="ARBA00004496"/>
    </source>
</evidence>
<evidence type="ECO:0000256" key="4">
    <source>
        <dbReference type="ARBA" id="ARBA00022490"/>
    </source>
</evidence>
<dbReference type="SUPFAM" id="SSF56854">
    <property type="entry name" value="Bcl-2 inhibitors of programmed cell death"/>
    <property type="match status" value="1"/>
</dbReference>
<accession>A0ABQ9WJA6</accession>
<feature type="compositionally biased region" description="Basic residues" evidence="9">
    <location>
        <begin position="1"/>
        <end position="10"/>
    </location>
</feature>
<keyword evidence="8" id="KW-0472">Membrane</keyword>
<evidence type="ECO:0000256" key="1">
    <source>
        <dbReference type="ARBA" id="ARBA00004294"/>
    </source>
</evidence>
<keyword evidence="6" id="KW-1000">Mitochondrion outer membrane</keyword>
<dbReference type="PANTHER" id="PTHR35447">
    <property type="entry name" value="BH3-INTERACTING DOMAIN DEATH AGONIST"/>
    <property type="match status" value="1"/>
</dbReference>
<protein>
    <recommendedName>
        <fullName evidence="3">BH3-interacting domain death agonist</fullName>
    </recommendedName>
</protein>
<proteinExistence type="predicted"/>
<name>A0ABQ9WJA6_SAGOE</name>
<evidence type="ECO:0000313" key="11">
    <source>
        <dbReference type="Proteomes" id="UP001266305"/>
    </source>
</evidence>
<dbReference type="Pfam" id="PF06393">
    <property type="entry name" value="BID"/>
    <property type="match status" value="1"/>
</dbReference>
<dbReference type="InterPro" id="IPR010479">
    <property type="entry name" value="BID"/>
</dbReference>
<evidence type="ECO:0000256" key="3">
    <source>
        <dbReference type="ARBA" id="ARBA00015802"/>
    </source>
</evidence>
<organism evidence="10 11">
    <name type="scientific">Saguinus oedipus</name>
    <name type="common">Cotton-top tamarin</name>
    <name type="synonym">Oedipomidas oedipus</name>
    <dbReference type="NCBI Taxonomy" id="9490"/>
    <lineage>
        <taxon>Eukaryota</taxon>
        <taxon>Metazoa</taxon>
        <taxon>Chordata</taxon>
        <taxon>Craniata</taxon>
        <taxon>Vertebrata</taxon>
        <taxon>Euteleostomi</taxon>
        <taxon>Mammalia</taxon>
        <taxon>Eutheria</taxon>
        <taxon>Euarchontoglires</taxon>
        <taxon>Primates</taxon>
        <taxon>Haplorrhini</taxon>
        <taxon>Platyrrhini</taxon>
        <taxon>Cebidae</taxon>
        <taxon>Callitrichinae</taxon>
        <taxon>Saguinus</taxon>
    </lineage>
</organism>
<gene>
    <name evidence="10" type="ORF">P7K49_003127</name>
</gene>
<comment type="caution">
    <text evidence="10">The sequence shown here is derived from an EMBL/GenBank/DDBJ whole genome shotgun (WGS) entry which is preliminary data.</text>
</comment>
<dbReference type="InterPro" id="IPR036834">
    <property type="entry name" value="Bcl-2-like_sf"/>
</dbReference>
<dbReference type="EMBL" id="JASSZA010000001">
    <property type="protein sequence ID" value="KAK2121741.1"/>
    <property type="molecule type" value="Genomic_DNA"/>
</dbReference>
<comment type="subcellular location">
    <subcellularLocation>
        <location evidence="2">Cytoplasm</location>
    </subcellularLocation>
    <subcellularLocation>
        <location evidence="1">Mitochondrion outer membrane</location>
    </subcellularLocation>
</comment>
<keyword evidence="4" id="KW-0963">Cytoplasm</keyword>
<evidence type="ECO:0000256" key="7">
    <source>
        <dbReference type="ARBA" id="ARBA00023128"/>
    </source>
</evidence>